<feature type="region of interest" description="Disordered" evidence="9">
    <location>
        <begin position="76"/>
        <end position="96"/>
    </location>
</feature>
<gene>
    <name evidence="11" type="ORF">IMG5_119260</name>
</gene>
<dbReference type="PROSITE" id="PS50011">
    <property type="entry name" value="PROTEIN_KINASE_DOM"/>
    <property type="match status" value="1"/>
</dbReference>
<dbReference type="Gene3D" id="1.10.510.10">
    <property type="entry name" value="Transferase(Phosphotransferase) domain 1"/>
    <property type="match status" value="2"/>
</dbReference>
<organism evidence="11 12">
    <name type="scientific">Ichthyophthirius multifiliis</name>
    <name type="common">White spot disease agent</name>
    <name type="synonym">Ich</name>
    <dbReference type="NCBI Taxonomy" id="5932"/>
    <lineage>
        <taxon>Eukaryota</taxon>
        <taxon>Sar</taxon>
        <taxon>Alveolata</taxon>
        <taxon>Ciliophora</taxon>
        <taxon>Intramacronucleata</taxon>
        <taxon>Oligohymenophorea</taxon>
        <taxon>Hymenostomatida</taxon>
        <taxon>Ophryoglenina</taxon>
        <taxon>Ichthyophthirius</taxon>
    </lineage>
</organism>
<feature type="compositionally biased region" description="Basic and acidic residues" evidence="9">
    <location>
        <begin position="82"/>
        <end position="96"/>
    </location>
</feature>
<keyword evidence="4" id="KW-0547">Nucleotide-binding</keyword>
<comment type="catalytic activity">
    <reaction evidence="7">
        <text>L-threonyl-[protein] + ATP = O-phospho-L-threonyl-[protein] + ADP + H(+)</text>
        <dbReference type="Rhea" id="RHEA:46608"/>
        <dbReference type="Rhea" id="RHEA-COMP:11060"/>
        <dbReference type="Rhea" id="RHEA-COMP:11605"/>
        <dbReference type="ChEBI" id="CHEBI:15378"/>
        <dbReference type="ChEBI" id="CHEBI:30013"/>
        <dbReference type="ChEBI" id="CHEBI:30616"/>
        <dbReference type="ChEBI" id="CHEBI:61977"/>
        <dbReference type="ChEBI" id="CHEBI:456216"/>
        <dbReference type="EC" id="2.7.11.1"/>
    </reaction>
</comment>
<dbReference type="Pfam" id="PF00069">
    <property type="entry name" value="Pkinase"/>
    <property type="match status" value="1"/>
</dbReference>
<evidence type="ECO:0000259" key="10">
    <source>
        <dbReference type="PROSITE" id="PS50011"/>
    </source>
</evidence>
<evidence type="ECO:0000256" key="8">
    <source>
        <dbReference type="ARBA" id="ARBA00048679"/>
    </source>
</evidence>
<dbReference type="GO" id="GO:0016874">
    <property type="term" value="F:ligase activity"/>
    <property type="evidence" value="ECO:0007669"/>
    <property type="project" value="UniProtKB-KW"/>
</dbReference>
<dbReference type="GO" id="GO:0050684">
    <property type="term" value="P:regulation of mRNA processing"/>
    <property type="evidence" value="ECO:0007669"/>
    <property type="project" value="TreeGrafter"/>
</dbReference>
<proteinExistence type="predicted"/>
<dbReference type="PROSITE" id="PS00108">
    <property type="entry name" value="PROTEIN_KINASE_ST"/>
    <property type="match status" value="1"/>
</dbReference>
<dbReference type="PANTHER" id="PTHR47634">
    <property type="entry name" value="PROTEIN KINASE DOMAIN-CONTAINING PROTEIN-RELATED"/>
    <property type="match status" value="1"/>
</dbReference>
<accession>G0QUT5</accession>
<dbReference type="InterPro" id="IPR051334">
    <property type="entry name" value="SRPK"/>
</dbReference>
<dbReference type="GO" id="GO:0000245">
    <property type="term" value="P:spliceosomal complex assembly"/>
    <property type="evidence" value="ECO:0007669"/>
    <property type="project" value="TreeGrafter"/>
</dbReference>
<dbReference type="eggNOG" id="KOG1290">
    <property type="taxonomic scope" value="Eukaryota"/>
</dbReference>
<dbReference type="GeneID" id="14907152"/>
<feature type="domain" description="Protein kinase" evidence="10">
    <location>
        <begin position="1"/>
        <end position="347"/>
    </location>
</feature>
<evidence type="ECO:0000256" key="1">
    <source>
        <dbReference type="ARBA" id="ARBA00012513"/>
    </source>
</evidence>
<dbReference type="PANTHER" id="PTHR47634:SF9">
    <property type="entry name" value="PROTEIN KINASE DOMAIN-CONTAINING PROTEIN-RELATED"/>
    <property type="match status" value="1"/>
</dbReference>
<dbReference type="STRING" id="857967.G0QUT5"/>
<protein>
    <recommendedName>
        <fullName evidence="1">non-specific serine/threonine protein kinase</fullName>
        <ecNumber evidence="1">2.7.11.1</ecNumber>
    </recommendedName>
</protein>
<evidence type="ECO:0000313" key="12">
    <source>
        <dbReference type="Proteomes" id="UP000008983"/>
    </source>
</evidence>
<evidence type="ECO:0000256" key="4">
    <source>
        <dbReference type="ARBA" id="ARBA00022741"/>
    </source>
</evidence>
<evidence type="ECO:0000256" key="6">
    <source>
        <dbReference type="ARBA" id="ARBA00022840"/>
    </source>
</evidence>
<dbReference type="InterPro" id="IPR000719">
    <property type="entry name" value="Prot_kinase_dom"/>
</dbReference>
<dbReference type="AlphaFoldDB" id="G0QUT5"/>
<keyword evidence="12" id="KW-1185">Reference proteome</keyword>
<reference evidence="11 12" key="1">
    <citation type="submission" date="2011-07" db="EMBL/GenBank/DDBJ databases">
        <authorList>
            <person name="Coyne R."/>
            <person name="Brami D."/>
            <person name="Johnson J."/>
            <person name="Hostetler J."/>
            <person name="Hannick L."/>
            <person name="Clark T."/>
            <person name="Cassidy-Hanley D."/>
            <person name="Inman J."/>
        </authorList>
    </citation>
    <scope>NUCLEOTIDE SEQUENCE [LARGE SCALE GENOMIC DNA]</scope>
    <source>
        <strain evidence="11 12">G5</strain>
    </source>
</reference>
<keyword evidence="3 11" id="KW-0808">Transferase</keyword>
<evidence type="ECO:0000256" key="9">
    <source>
        <dbReference type="SAM" id="MobiDB-lite"/>
    </source>
</evidence>
<dbReference type="OrthoDB" id="2649at2759"/>
<evidence type="ECO:0000256" key="3">
    <source>
        <dbReference type="ARBA" id="ARBA00022679"/>
    </source>
</evidence>
<dbReference type="OMA" id="SISIEIC"/>
<feature type="compositionally biased region" description="Acidic residues" evidence="9">
    <location>
        <begin position="401"/>
        <end position="416"/>
    </location>
</feature>
<dbReference type="SUPFAM" id="SSF56112">
    <property type="entry name" value="Protein kinase-like (PK-like)"/>
    <property type="match status" value="1"/>
</dbReference>
<dbReference type="InParanoid" id="G0QUT5"/>
<comment type="catalytic activity">
    <reaction evidence="8">
        <text>L-seryl-[protein] + ATP = O-phospho-L-seryl-[protein] + ADP + H(+)</text>
        <dbReference type="Rhea" id="RHEA:17989"/>
        <dbReference type="Rhea" id="RHEA-COMP:9863"/>
        <dbReference type="Rhea" id="RHEA-COMP:11604"/>
        <dbReference type="ChEBI" id="CHEBI:15378"/>
        <dbReference type="ChEBI" id="CHEBI:29999"/>
        <dbReference type="ChEBI" id="CHEBI:30616"/>
        <dbReference type="ChEBI" id="CHEBI:83421"/>
        <dbReference type="ChEBI" id="CHEBI:456216"/>
        <dbReference type="EC" id="2.7.11.1"/>
    </reaction>
</comment>
<sequence length="465" mass="54983">MQKIAKQCLIGLDFIDRYCQVIHTDLKPENVLLQLTQEDLKDIVENGQISKNEVSDQRLQVIRGLLGIKENKLIDEEEEEKEKERKNEKKEDIINDVQQKQEKENIKKLKEKLKEGNLTKNQKKNLKKKIGKKKKKIGFISDEENSNQENQKNHQLNNSQLFKKTDEQILNKNALLRGPKLQEDFKLKIADLGNACYTFYHFSTQIQTRQYRSPEVLVGNMYNQTADIWSLACLLFELLTGDFLFEPRKGPNYSKNDDHLAQIQELCKKFPKNYALKGTNSKKYFDQNGNLKRIPQLHYWPLHLVLIEKYHIKEKEAKEFEDFMMQMLHCAPEKRKTAQQMLDHPWLKGKTDEYEYKMSEQEFSEYMKSKQIQSDKAKLLGQEEEDQYNLEKNQFSSSEDNFADNENDENYCTSDDDDEFYDYKPNVNRKLIDRSFTNLGYIGYGDGINLEELDNAGNWQFENRN</sequence>
<dbReference type="EMBL" id="GL983922">
    <property type="protein sequence ID" value="EGR31015.1"/>
    <property type="molecule type" value="Genomic_DNA"/>
</dbReference>
<dbReference type="GO" id="GO:0106310">
    <property type="term" value="F:protein serine kinase activity"/>
    <property type="evidence" value="ECO:0007669"/>
    <property type="project" value="RHEA"/>
</dbReference>
<dbReference type="SMART" id="SM00220">
    <property type="entry name" value="S_TKc"/>
    <property type="match status" value="1"/>
</dbReference>
<dbReference type="RefSeq" id="XP_004034501.1">
    <property type="nucleotide sequence ID" value="XM_004034453.1"/>
</dbReference>
<name>G0QUT5_ICHMU</name>
<evidence type="ECO:0000313" key="11">
    <source>
        <dbReference type="EMBL" id="EGR31015.1"/>
    </source>
</evidence>
<evidence type="ECO:0000256" key="7">
    <source>
        <dbReference type="ARBA" id="ARBA00047899"/>
    </source>
</evidence>
<evidence type="ECO:0000256" key="2">
    <source>
        <dbReference type="ARBA" id="ARBA00022527"/>
    </source>
</evidence>
<dbReference type="InterPro" id="IPR011009">
    <property type="entry name" value="Kinase-like_dom_sf"/>
</dbReference>
<keyword evidence="11" id="KW-0436">Ligase</keyword>
<dbReference type="EC" id="2.7.11.1" evidence="1"/>
<dbReference type="GO" id="GO:0004674">
    <property type="term" value="F:protein serine/threonine kinase activity"/>
    <property type="evidence" value="ECO:0007669"/>
    <property type="project" value="UniProtKB-KW"/>
</dbReference>
<dbReference type="FunFam" id="1.10.510.10:FF:000275">
    <property type="entry name" value="SRSF protein kinase 2 isoform X3"/>
    <property type="match status" value="1"/>
</dbReference>
<dbReference type="GO" id="GO:0005524">
    <property type="term" value="F:ATP binding"/>
    <property type="evidence" value="ECO:0007669"/>
    <property type="project" value="UniProtKB-KW"/>
</dbReference>
<keyword evidence="5 11" id="KW-0418">Kinase</keyword>
<keyword evidence="2" id="KW-0723">Serine/threonine-protein kinase</keyword>
<dbReference type="InterPro" id="IPR008271">
    <property type="entry name" value="Ser/Thr_kinase_AS"/>
</dbReference>
<keyword evidence="6" id="KW-0067">ATP-binding</keyword>
<dbReference type="Proteomes" id="UP000008983">
    <property type="component" value="Unassembled WGS sequence"/>
</dbReference>
<evidence type="ECO:0000256" key="5">
    <source>
        <dbReference type="ARBA" id="ARBA00022777"/>
    </source>
</evidence>
<feature type="region of interest" description="Disordered" evidence="9">
    <location>
        <begin position="393"/>
        <end position="416"/>
    </location>
</feature>